<comment type="function">
    <text evidence="9 10">Fluoride-specific ion channel. Important for reducing fluoride concentration in the cell, thus reducing its toxicity.</text>
</comment>
<name>A0A1I2Q7L5_9CORY</name>
<dbReference type="PANTHER" id="PTHR28259:SF1">
    <property type="entry name" value="FLUORIDE EXPORT PROTEIN 1-RELATED"/>
    <property type="match status" value="1"/>
</dbReference>
<evidence type="ECO:0000256" key="8">
    <source>
        <dbReference type="ARBA" id="ARBA00035585"/>
    </source>
</evidence>
<dbReference type="STRING" id="185761.SAMN05660282_00323"/>
<evidence type="ECO:0000313" key="11">
    <source>
        <dbReference type="EMBL" id="SFG24475.1"/>
    </source>
</evidence>
<keyword evidence="4 10" id="KW-1133">Transmembrane helix</keyword>
<evidence type="ECO:0000256" key="5">
    <source>
        <dbReference type="ARBA" id="ARBA00023136"/>
    </source>
</evidence>
<dbReference type="PANTHER" id="PTHR28259">
    <property type="entry name" value="FLUORIDE EXPORT PROTEIN 1-RELATED"/>
    <property type="match status" value="1"/>
</dbReference>
<feature type="transmembrane region" description="Helical" evidence="10">
    <location>
        <begin position="32"/>
        <end position="54"/>
    </location>
</feature>
<dbReference type="OrthoDB" id="5148600at2"/>
<feature type="binding site" evidence="10">
    <location>
        <position position="75"/>
    </location>
    <ligand>
        <name>Na(+)</name>
        <dbReference type="ChEBI" id="CHEBI:29101"/>
        <note>structural</note>
    </ligand>
</feature>
<evidence type="ECO:0000256" key="3">
    <source>
        <dbReference type="ARBA" id="ARBA00022692"/>
    </source>
</evidence>
<evidence type="ECO:0000256" key="9">
    <source>
        <dbReference type="ARBA" id="ARBA00049940"/>
    </source>
</evidence>
<comment type="subcellular location">
    <subcellularLocation>
        <location evidence="1 10">Cell membrane</location>
        <topology evidence="1 10">Multi-pass membrane protein</topology>
    </subcellularLocation>
</comment>
<organism evidence="11 12">
    <name type="scientific">Corynebacterium spheniscorum</name>
    <dbReference type="NCBI Taxonomy" id="185761"/>
    <lineage>
        <taxon>Bacteria</taxon>
        <taxon>Bacillati</taxon>
        <taxon>Actinomycetota</taxon>
        <taxon>Actinomycetes</taxon>
        <taxon>Mycobacteriales</taxon>
        <taxon>Corynebacteriaceae</taxon>
        <taxon>Corynebacterium</taxon>
    </lineage>
</organism>
<reference evidence="11 12" key="1">
    <citation type="submission" date="2016-10" db="EMBL/GenBank/DDBJ databases">
        <authorList>
            <person name="de Groot N.N."/>
        </authorList>
    </citation>
    <scope>NUCLEOTIDE SEQUENCE [LARGE SCALE GENOMIC DNA]</scope>
    <source>
        <strain>J11</strain>
        <strain evidence="12">PG 39</strain>
    </source>
</reference>
<sequence>MIIAIYSFLAVLVGAFFGGMGRWALATKPGGVIGTFIANTIACIVVGWIASQTVEKNVDVIIHVAAGTGFAGALSTWSTLAKELGEYIRVKHYRMFWGYLVLTLGGGIGGIMLGAYVGAVT</sequence>
<comment type="activity regulation">
    <text evidence="10">Na(+) is not transported, but it plays an essential structural role and its presence is essential for fluoride channel function.</text>
</comment>
<proteinExistence type="inferred from homology"/>
<dbReference type="GO" id="GO:0005886">
    <property type="term" value="C:plasma membrane"/>
    <property type="evidence" value="ECO:0007669"/>
    <property type="project" value="UniProtKB-SubCell"/>
</dbReference>
<keyword evidence="5 10" id="KW-0472">Membrane</keyword>
<evidence type="ECO:0000313" key="12">
    <source>
        <dbReference type="Proteomes" id="UP000199065"/>
    </source>
</evidence>
<feature type="transmembrane region" description="Helical" evidence="10">
    <location>
        <begin position="60"/>
        <end position="80"/>
    </location>
</feature>
<keyword evidence="10" id="KW-0406">Ion transport</keyword>
<evidence type="ECO:0000256" key="10">
    <source>
        <dbReference type="HAMAP-Rule" id="MF_00454"/>
    </source>
</evidence>
<comment type="catalytic activity">
    <reaction evidence="8">
        <text>fluoride(in) = fluoride(out)</text>
        <dbReference type="Rhea" id="RHEA:76159"/>
        <dbReference type="ChEBI" id="CHEBI:17051"/>
    </reaction>
    <physiologicalReaction direction="left-to-right" evidence="8">
        <dbReference type="Rhea" id="RHEA:76160"/>
    </physiologicalReaction>
</comment>
<dbReference type="GO" id="GO:0140114">
    <property type="term" value="P:cellular detoxification of fluoride"/>
    <property type="evidence" value="ECO:0007669"/>
    <property type="project" value="UniProtKB-UniRule"/>
</dbReference>
<feature type="transmembrane region" description="Helical" evidence="10">
    <location>
        <begin position="6"/>
        <end position="25"/>
    </location>
</feature>
<keyword evidence="6 10" id="KW-0407">Ion channel</keyword>
<dbReference type="AlphaFoldDB" id="A0A1I2Q7L5"/>
<dbReference type="Pfam" id="PF02537">
    <property type="entry name" value="CRCB"/>
    <property type="match status" value="1"/>
</dbReference>
<evidence type="ECO:0000256" key="2">
    <source>
        <dbReference type="ARBA" id="ARBA00022475"/>
    </source>
</evidence>
<dbReference type="Proteomes" id="UP000199065">
    <property type="component" value="Unassembled WGS sequence"/>
</dbReference>
<evidence type="ECO:0000256" key="7">
    <source>
        <dbReference type="ARBA" id="ARBA00035120"/>
    </source>
</evidence>
<feature type="transmembrane region" description="Helical" evidence="10">
    <location>
        <begin position="96"/>
        <end position="119"/>
    </location>
</feature>
<keyword evidence="10" id="KW-0915">Sodium</keyword>
<gene>
    <name evidence="10" type="primary">fluC</name>
    <name evidence="10" type="synonym">crcB</name>
    <name evidence="11" type="ORF">SAMN05660282_00323</name>
</gene>
<keyword evidence="3 10" id="KW-0812">Transmembrane</keyword>
<accession>A0A1I2Q7L5</accession>
<dbReference type="RefSeq" id="WP_092283798.1">
    <property type="nucleotide sequence ID" value="NZ_FOPJ01000002.1"/>
</dbReference>
<keyword evidence="10" id="KW-0479">Metal-binding</keyword>
<evidence type="ECO:0000256" key="4">
    <source>
        <dbReference type="ARBA" id="ARBA00022989"/>
    </source>
</evidence>
<dbReference type="GO" id="GO:0046872">
    <property type="term" value="F:metal ion binding"/>
    <property type="evidence" value="ECO:0007669"/>
    <property type="project" value="UniProtKB-KW"/>
</dbReference>
<comment type="similarity">
    <text evidence="7 10">Belongs to the fluoride channel Fluc/FEX (TC 1.A.43) family.</text>
</comment>
<keyword evidence="12" id="KW-1185">Reference proteome</keyword>
<keyword evidence="2 10" id="KW-1003">Cell membrane</keyword>
<evidence type="ECO:0000256" key="6">
    <source>
        <dbReference type="ARBA" id="ARBA00023303"/>
    </source>
</evidence>
<feature type="binding site" evidence="10">
    <location>
        <position position="72"/>
    </location>
    <ligand>
        <name>Na(+)</name>
        <dbReference type="ChEBI" id="CHEBI:29101"/>
        <note>structural</note>
    </ligand>
</feature>
<dbReference type="InterPro" id="IPR003691">
    <property type="entry name" value="FluC"/>
</dbReference>
<evidence type="ECO:0000256" key="1">
    <source>
        <dbReference type="ARBA" id="ARBA00004651"/>
    </source>
</evidence>
<dbReference type="GO" id="GO:0062054">
    <property type="term" value="F:fluoride channel activity"/>
    <property type="evidence" value="ECO:0007669"/>
    <property type="project" value="UniProtKB-UniRule"/>
</dbReference>
<dbReference type="HAMAP" id="MF_00454">
    <property type="entry name" value="FluC"/>
    <property type="match status" value="1"/>
</dbReference>
<keyword evidence="10" id="KW-0813">Transport</keyword>
<protein>
    <recommendedName>
        <fullName evidence="10">Fluoride-specific ion channel FluC</fullName>
    </recommendedName>
</protein>
<dbReference type="EMBL" id="FOPJ01000002">
    <property type="protein sequence ID" value="SFG24475.1"/>
    <property type="molecule type" value="Genomic_DNA"/>
</dbReference>